<evidence type="ECO:0000256" key="1">
    <source>
        <dbReference type="SAM" id="Phobius"/>
    </source>
</evidence>
<keyword evidence="3" id="KW-1185">Reference proteome</keyword>
<gene>
    <name evidence="2" type="ORF">MGN01_45600</name>
</gene>
<feature type="transmembrane region" description="Helical" evidence="1">
    <location>
        <begin position="7"/>
        <end position="27"/>
    </location>
</feature>
<reference evidence="2 3" key="1">
    <citation type="submission" date="2019-07" db="EMBL/GenBank/DDBJ databases">
        <title>Whole genome shotgun sequence of Methylobacterium gnaphalii NBRC 107716.</title>
        <authorList>
            <person name="Hosoyama A."/>
            <person name="Uohara A."/>
            <person name="Ohji S."/>
            <person name="Ichikawa N."/>
        </authorList>
    </citation>
    <scope>NUCLEOTIDE SEQUENCE [LARGE SCALE GENOMIC DNA]</scope>
    <source>
        <strain evidence="2 3">NBRC 107716</strain>
    </source>
</reference>
<protein>
    <submittedName>
        <fullName evidence="2">Uncharacterized protein</fullName>
    </submittedName>
</protein>
<dbReference type="AlphaFoldDB" id="A0A512JRZ3"/>
<sequence length="142" mass="16125">MHSNDKTIYSGAFVLAALSLVTLLWLFSQNELARQPHLISVSSTDFLETKISGNNVVYSLLHAQVEAPARAEIRDLIKYAENIFAAKLRSDAEAQSKTMIWITFHYAGTGRHPGKSTKTYREIYVFEGTNWRRVTNKNETFV</sequence>
<name>A0A512JRZ3_9HYPH</name>
<organism evidence="2 3">
    <name type="scientific">Methylobacterium gnaphalii</name>
    <dbReference type="NCBI Taxonomy" id="1010610"/>
    <lineage>
        <taxon>Bacteria</taxon>
        <taxon>Pseudomonadati</taxon>
        <taxon>Pseudomonadota</taxon>
        <taxon>Alphaproteobacteria</taxon>
        <taxon>Hyphomicrobiales</taxon>
        <taxon>Methylobacteriaceae</taxon>
        <taxon>Methylobacterium</taxon>
    </lineage>
</organism>
<proteinExistence type="predicted"/>
<dbReference type="Proteomes" id="UP000321750">
    <property type="component" value="Unassembled WGS sequence"/>
</dbReference>
<keyword evidence="1" id="KW-0812">Transmembrane</keyword>
<comment type="caution">
    <text evidence="2">The sequence shown here is derived from an EMBL/GenBank/DDBJ whole genome shotgun (WGS) entry which is preliminary data.</text>
</comment>
<dbReference type="EMBL" id="BJZV01000062">
    <property type="protein sequence ID" value="GEP12715.1"/>
    <property type="molecule type" value="Genomic_DNA"/>
</dbReference>
<keyword evidence="1" id="KW-0472">Membrane</keyword>
<evidence type="ECO:0000313" key="2">
    <source>
        <dbReference type="EMBL" id="GEP12715.1"/>
    </source>
</evidence>
<accession>A0A512JRZ3</accession>
<keyword evidence="1" id="KW-1133">Transmembrane helix</keyword>
<evidence type="ECO:0000313" key="3">
    <source>
        <dbReference type="Proteomes" id="UP000321750"/>
    </source>
</evidence>